<accession>A0A2U2BCN5</accession>
<dbReference type="InterPro" id="IPR007210">
    <property type="entry name" value="ABC_Gly_betaine_transp_sub-bd"/>
</dbReference>
<keyword evidence="3" id="KW-1003">Cell membrane</keyword>
<gene>
    <name evidence="7" type="ORF">DDZ16_04300</name>
</gene>
<organism evidence="7 8">
    <name type="scientific">Marinilabilia rubra</name>
    <dbReference type="NCBI Taxonomy" id="2162893"/>
    <lineage>
        <taxon>Bacteria</taxon>
        <taxon>Pseudomonadati</taxon>
        <taxon>Bacteroidota</taxon>
        <taxon>Bacteroidia</taxon>
        <taxon>Marinilabiliales</taxon>
        <taxon>Marinilabiliaceae</taxon>
        <taxon>Marinilabilia</taxon>
    </lineage>
</organism>
<dbReference type="OrthoDB" id="9787902at2"/>
<name>A0A2U2BCN5_9BACT</name>
<evidence type="ECO:0000256" key="3">
    <source>
        <dbReference type="ARBA" id="ARBA00022475"/>
    </source>
</evidence>
<evidence type="ECO:0000256" key="5">
    <source>
        <dbReference type="SAM" id="SignalP"/>
    </source>
</evidence>
<evidence type="ECO:0000256" key="2">
    <source>
        <dbReference type="ARBA" id="ARBA00022448"/>
    </source>
</evidence>
<sequence>MKSNNPIVLLMIPAILMAFINACNFSQSTDEEEKRVVKLNYTDWTESVAITMLASAVLQEKMGYKVELKLTDVESVYNELANRQADFFADAWLPYTHEKYFKKHQGSIDSISTIFRNPQTGMVVPEYSSLKSISDLKGTNLNIIGIDKGAGIMTSTREAIAHYGLSNKLISGSDDQMTFQMVDSIRRRKEVVVTGWEPHWIFSRHEVRFLEDPDQIFPKGEHIYAVGNKASIKEHPHATELFRRMQLTDQQFNSLIDQVKMATDPLNGIHQWMEKNQYIVNKWVKDLQPERLKVM</sequence>
<proteinExistence type="predicted"/>
<evidence type="ECO:0000313" key="8">
    <source>
        <dbReference type="Proteomes" id="UP000244956"/>
    </source>
</evidence>
<comment type="subcellular location">
    <subcellularLocation>
        <location evidence="1">Cell membrane</location>
    </subcellularLocation>
</comment>
<dbReference type="Gene3D" id="3.40.190.100">
    <property type="entry name" value="Glycine betaine-binding periplasmic protein, domain 2"/>
    <property type="match status" value="1"/>
</dbReference>
<keyword evidence="4" id="KW-0472">Membrane</keyword>
<dbReference type="GO" id="GO:0015871">
    <property type="term" value="P:choline transport"/>
    <property type="evidence" value="ECO:0007669"/>
    <property type="project" value="TreeGrafter"/>
</dbReference>
<reference evidence="7 8" key="1">
    <citation type="submission" date="2018-05" db="EMBL/GenBank/DDBJ databases">
        <title>Marinilabilia rubrum sp. nov., isolated from saltern sediment.</title>
        <authorList>
            <person name="Zhang R."/>
        </authorList>
    </citation>
    <scope>NUCLEOTIDE SEQUENCE [LARGE SCALE GENOMIC DNA]</scope>
    <source>
        <strain evidence="7 8">WTE16</strain>
    </source>
</reference>
<dbReference type="GO" id="GO:0043190">
    <property type="term" value="C:ATP-binding cassette (ABC) transporter complex"/>
    <property type="evidence" value="ECO:0007669"/>
    <property type="project" value="InterPro"/>
</dbReference>
<dbReference type="AlphaFoldDB" id="A0A2U2BCN5"/>
<feature type="chain" id="PRO_5015726196" description="ABC-type glycine betaine transport system substrate-binding domain-containing protein" evidence="5">
    <location>
        <begin position="19"/>
        <end position="295"/>
    </location>
</feature>
<dbReference type="Gene3D" id="3.40.190.10">
    <property type="entry name" value="Periplasmic binding protein-like II"/>
    <property type="match status" value="1"/>
</dbReference>
<comment type="caution">
    <text evidence="7">The sequence shown here is derived from an EMBL/GenBank/DDBJ whole genome shotgun (WGS) entry which is preliminary data.</text>
</comment>
<dbReference type="EMBL" id="QEWP01000002">
    <property type="protein sequence ID" value="PWE00820.1"/>
    <property type="molecule type" value="Genomic_DNA"/>
</dbReference>
<feature type="domain" description="ABC-type glycine betaine transport system substrate-binding" evidence="6">
    <location>
        <begin position="37"/>
        <end position="275"/>
    </location>
</feature>
<feature type="signal peptide" evidence="5">
    <location>
        <begin position="1"/>
        <end position="18"/>
    </location>
</feature>
<evidence type="ECO:0000259" key="6">
    <source>
        <dbReference type="Pfam" id="PF04069"/>
    </source>
</evidence>
<evidence type="ECO:0000256" key="4">
    <source>
        <dbReference type="ARBA" id="ARBA00023136"/>
    </source>
</evidence>
<dbReference type="CDD" id="cd13639">
    <property type="entry name" value="PBP2_OpuAC_like"/>
    <property type="match status" value="1"/>
</dbReference>
<dbReference type="PANTHER" id="PTHR47737">
    <property type="entry name" value="GLYCINE BETAINE/PROLINE BETAINE TRANSPORT SYSTEM PERMEASE PROTEIN PROW"/>
    <property type="match status" value="1"/>
</dbReference>
<dbReference type="GO" id="GO:0005275">
    <property type="term" value="F:amine transmembrane transporter activity"/>
    <property type="evidence" value="ECO:0007669"/>
    <property type="project" value="TreeGrafter"/>
</dbReference>
<dbReference type="Pfam" id="PF04069">
    <property type="entry name" value="OpuAC"/>
    <property type="match status" value="1"/>
</dbReference>
<dbReference type="SUPFAM" id="SSF53850">
    <property type="entry name" value="Periplasmic binding protein-like II"/>
    <property type="match status" value="1"/>
</dbReference>
<dbReference type="GO" id="GO:0015226">
    <property type="term" value="F:carnitine transmembrane transporter activity"/>
    <property type="evidence" value="ECO:0007669"/>
    <property type="project" value="TreeGrafter"/>
</dbReference>
<protein>
    <recommendedName>
        <fullName evidence="6">ABC-type glycine betaine transport system substrate-binding domain-containing protein</fullName>
    </recommendedName>
</protein>
<dbReference type="GO" id="GO:0031460">
    <property type="term" value="P:glycine betaine transport"/>
    <property type="evidence" value="ECO:0007669"/>
    <property type="project" value="TreeGrafter"/>
</dbReference>
<evidence type="ECO:0000256" key="1">
    <source>
        <dbReference type="ARBA" id="ARBA00004236"/>
    </source>
</evidence>
<dbReference type="PANTHER" id="PTHR47737:SF1">
    <property type="entry name" value="GLYCINE BETAINE_PROLINE BETAINE TRANSPORT SYSTEM PERMEASE PROTEIN PROW"/>
    <property type="match status" value="1"/>
</dbReference>
<keyword evidence="5" id="KW-0732">Signal</keyword>
<dbReference type="Proteomes" id="UP000244956">
    <property type="component" value="Unassembled WGS sequence"/>
</dbReference>
<keyword evidence="8" id="KW-1185">Reference proteome</keyword>
<dbReference type="RefSeq" id="WP_109263191.1">
    <property type="nucleotide sequence ID" value="NZ_QEWP01000002.1"/>
</dbReference>
<keyword evidence="2" id="KW-0813">Transport</keyword>
<evidence type="ECO:0000313" key="7">
    <source>
        <dbReference type="EMBL" id="PWE00820.1"/>
    </source>
</evidence>